<evidence type="ECO:0000313" key="2">
    <source>
        <dbReference type="Proteomes" id="UP000735302"/>
    </source>
</evidence>
<protein>
    <submittedName>
        <fullName evidence="1">Uncharacterized protein</fullName>
    </submittedName>
</protein>
<dbReference type="AlphaFoldDB" id="A0AAV4DKK4"/>
<reference evidence="1 2" key="1">
    <citation type="journal article" date="2021" name="Elife">
        <title>Chloroplast acquisition without the gene transfer in kleptoplastic sea slugs, Plakobranchus ocellatus.</title>
        <authorList>
            <person name="Maeda T."/>
            <person name="Takahashi S."/>
            <person name="Yoshida T."/>
            <person name="Shimamura S."/>
            <person name="Takaki Y."/>
            <person name="Nagai Y."/>
            <person name="Toyoda A."/>
            <person name="Suzuki Y."/>
            <person name="Arimoto A."/>
            <person name="Ishii H."/>
            <person name="Satoh N."/>
            <person name="Nishiyama T."/>
            <person name="Hasebe M."/>
            <person name="Maruyama T."/>
            <person name="Minagawa J."/>
            <person name="Obokata J."/>
            <person name="Shigenobu S."/>
        </authorList>
    </citation>
    <scope>NUCLEOTIDE SEQUENCE [LARGE SCALE GENOMIC DNA]</scope>
</reference>
<accession>A0AAV4DKK4</accession>
<dbReference type="Proteomes" id="UP000735302">
    <property type="component" value="Unassembled WGS sequence"/>
</dbReference>
<name>A0AAV4DKK4_9GAST</name>
<evidence type="ECO:0000313" key="1">
    <source>
        <dbReference type="EMBL" id="GFO44501.1"/>
    </source>
</evidence>
<gene>
    <name evidence="1" type="ORF">PoB_007100600</name>
</gene>
<comment type="caution">
    <text evidence="1">The sequence shown here is derived from an EMBL/GenBank/DDBJ whole genome shotgun (WGS) entry which is preliminary data.</text>
</comment>
<dbReference type="EMBL" id="BLXT01007956">
    <property type="protein sequence ID" value="GFO44501.1"/>
    <property type="molecule type" value="Genomic_DNA"/>
</dbReference>
<proteinExistence type="predicted"/>
<organism evidence="1 2">
    <name type="scientific">Plakobranchus ocellatus</name>
    <dbReference type="NCBI Taxonomy" id="259542"/>
    <lineage>
        <taxon>Eukaryota</taxon>
        <taxon>Metazoa</taxon>
        <taxon>Spiralia</taxon>
        <taxon>Lophotrochozoa</taxon>
        <taxon>Mollusca</taxon>
        <taxon>Gastropoda</taxon>
        <taxon>Heterobranchia</taxon>
        <taxon>Euthyneura</taxon>
        <taxon>Panpulmonata</taxon>
        <taxon>Sacoglossa</taxon>
        <taxon>Placobranchoidea</taxon>
        <taxon>Plakobranchidae</taxon>
        <taxon>Plakobranchus</taxon>
    </lineage>
</organism>
<keyword evidence="2" id="KW-1185">Reference proteome</keyword>
<sequence>MLILSQVVAARLEIASASKMKEQLSRRVRLRRLVEDRSEQTRRKIAFYLHLSTSLESPSRMPVIRIADISGSIGSVFRTPRSVAMLQLLLSRFGFH</sequence>